<dbReference type="Gene3D" id="3.40.50.2300">
    <property type="match status" value="1"/>
</dbReference>
<evidence type="ECO:0000313" key="7">
    <source>
        <dbReference type="EMBL" id="MCW6513203.1"/>
    </source>
</evidence>
<dbReference type="GO" id="GO:0004673">
    <property type="term" value="F:protein histidine kinase activity"/>
    <property type="evidence" value="ECO:0007669"/>
    <property type="project" value="UniProtKB-EC"/>
</dbReference>
<dbReference type="PANTHER" id="PTHR45339:SF3">
    <property type="entry name" value="HISTIDINE KINASE"/>
    <property type="match status" value="1"/>
</dbReference>
<keyword evidence="8" id="KW-1185">Reference proteome</keyword>
<dbReference type="AlphaFoldDB" id="A0AA42CN63"/>
<dbReference type="InterPro" id="IPR004358">
    <property type="entry name" value="Sig_transdc_His_kin-like_C"/>
</dbReference>
<dbReference type="Pfam" id="PF00072">
    <property type="entry name" value="Response_reg"/>
    <property type="match status" value="1"/>
</dbReference>
<feature type="modified residue" description="4-aspartylphosphate" evidence="4">
    <location>
        <position position="130"/>
    </location>
</feature>
<dbReference type="SMART" id="SM00448">
    <property type="entry name" value="REC"/>
    <property type="match status" value="1"/>
</dbReference>
<evidence type="ECO:0000256" key="4">
    <source>
        <dbReference type="PROSITE-ProRule" id="PRU00169"/>
    </source>
</evidence>
<dbReference type="PANTHER" id="PTHR45339">
    <property type="entry name" value="HYBRID SIGNAL TRANSDUCTION HISTIDINE KINASE J"/>
    <property type="match status" value="1"/>
</dbReference>
<dbReference type="SUPFAM" id="SSF52172">
    <property type="entry name" value="CheY-like"/>
    <property type="match status" value="1"/>
</dbReference>
<dbReference type="InterPro" id="IPR001789">
    <property type="entry name" value="Sig_transdc_resp-reg_receiver"/>
</dbReference>
<dbReference type="PROSITE" id="PS50109">
    <property type="entry name" value="HIS_KIN"/>
    <property type="match status" value="1"/>
</dbReference>
<reference evidence="7" key="1">
    <citation type="submission" date="2022-05" db="EMBL/GenBank/DDBJ databases">
        <authorList>
            <person name="Pankratov T."/>
        </authorList>
    </citation>
    <scope>NUCLEOTIDE SEQUENCE</scope>
    <source>
        <strain evidence="7">BP6-180914</strain>
    </source>
</reference>
<name>A0AA42CN63_9HYPH</name>
<keyword evidence="3 4" id="KW-0597">Phosphoprotein</keyword>
<proteinExistence type="predicted"/>
<dbReference type="CDD" id="cd17546">
    <property type="entry name" value="REC_hyHK_CKI1_RcsC-like"/>
    <property type="match status" value="1"/>
</dbReference>
<comment type="catalytic activity">
    <reaction evidence="1">
        <text>ATP + protein L-histidine = ADP + protein N-phospho-L-histidine.</text>
        <dbReference type="EC" id="2.7.13.3"/>
    </reaction>
</comment>
<dbReference type="EC" id="2.7.13.3" evidence="2"/>
<dbReference type="GO" id="GO:0005886">
    <property type="term" value="C:plasma membrane"/>
    <property type="evidence" value="ECO:0007669"/>
    <property type="project" value="UniProtKB-SubCell"/>
</dbReference>
<dbReference type="PROSITE" id="PS50110">
    <property type="entry name" value="RESPONSE_REGULATORY"/>
    <property type="match status" value="1"/>
</dbReference>
<sequence length="317" mass="34119">MSALFERFSQADTSITRRYGGTGLGLAICKRLIELMGGEIGVQSRQGLGSTFWFELPLPLAPSEAGKLPICQIGSTSQPRRVLLAEDNPINQEVITAMCEGRGHTVTVVDNGAAAVAAVHAGEYDVVLMDMQMPVMDGISAARAIRAAEAYGKRPATPIIGLTANAMAEDIQQCRKAGMDAHVAKPIEWAELFTTIDQVVVSAPADALAALQVLDERKLGELVNVLGCERVAKMLHRFACDIENRLTVLDEIDVCELSLIMHSIMSSSGQLGFIELSNLSSRIKEDAKHGARPNCLPELLLVGRRAIEAARAYVGRL</sequence>
<dbReference type="InterPro" id="IPR005467">
    <property type="entry name" value="His_kinase_dom"/>
</dbReference>
<organism evidence="7 8">
    <name type="scientific">Lichenifustis flavocetrariae</name>
    <dbReference type="NCBI Taxonomy" id="2949735"/>
    <lineage>
        <taxon>Bacteria</taxon>
        <taxon>Pseudomonadati</taxon>
        <taxon>Pseudomonadota</taxon>
        <taxon>Alphaproteobacteria</taxon>
        <taxon>Hyphomicrobiales</taxon>
        <taxon>Lichenihabitantaceae</taxon>
        <taxon>Lichenifustis</taxon>
    </lineage>
</organism>
<accession>A0AA42CN63</accession>
<dbReference type="EMBL" id="JAMOIM010000113">
    <property type="protein sequence ID" value="MCW6513203.1"/>
    <property type="molecule type" value="Genomic_DNA"/>
</dbReference>
<dbReference type="PRINTS" id="PR00344">
    <property type="entry name" value="BCTRLSENSOR"/>
</dbReference>
<dbReference type="InterPro" id="IPR036890">
    <property type="entry name" value="HATPase_C_sf"/>
</dbReference>
<dbReference type="Gene3D" id="1.20.120.160">
    <property type="entry name" value="HPT domain"/>
    <property type="match status" value="1"/>
</dbReference>
<dbReference type="InterPro" id="IPR011006">
    <property type="entry name" value="CheY-like_superfamily"/>
</dbReference>
<dbReference type="InterPro" id="IPR036641">
    <property type="entry name" value="HPT_dom_sf"/>
</dbReference>
<dbReference type="GO" id="GO:0005524">
    <property type="term" value="F:ATP binding"/>
    <property type="evidence" value="ECO:0007669"/>
    <property type="project" value="UniProtKB-KW"/>
</dbReference>
<evidence type="ECO:0000259" key="5">
    <source>
        <dbReference type="PROSITE" id="PS50109"/>
    </source>
</evidence>
<dbReference type="GO" id="GO:0000160">
    <property type="term" value="P:phosphorelay signal transduction system"/>
    <property type="evidence" value="ECO:0007669"/>
    <property type="project" value="UniProtKB-KW"/>
</dbReference>
<dbReference type="SUPFAM" id="SSF55874">
    <property type="entry name" value="ATPase domain of HSP90 chaperone/DNA topoisomerase II/histidine kinase"/>
    <property type="match status" value="1"/>
</dbReference>
<evidence type="ECO:0000256" key="3">
    <source>
        <dbReference type="ARBA" id="ARBA00022553"/>
    </source>
</evidence>
<dbReference type="Gene3D" id="3.30.565.10">
    <property type="entry name" value="Histidine kinase-like ATPase, C-terminal domain"/>
    <property type="match status" value="1"/>
</dbReference>
<evidence type="ECO:0000256" key="2">
    <source>
        <dbReference type="ARBA" id="ARBA00012438"/>
    </source>
</evidence>
<dbReference type="Proteomes" id="UP001165667">
    <property type="component" value="Unassembled WGS sequence"/>
</dbReference>
<evidence type="ECO:0000313" key="8">
    <source>
        <dbReference type="Proteomes" id="UP001165667"/>
    </source>
</evidence>
<evidence type="ECO:0000259" key="6">
    <source>
        <dbReference type="PROSITE" id="PS50110"/>
    </source>
</evidence>
<dbReference type="InterPro" id="IPR003594">
    <property type="entry name" value="HATPase_dom"/>
</dbReference>
<feature type="domain" description="Histidine kinase" evidence="5">
    <location>
        <begin position="1"/>
        <end position="60"/>
    </location>
</feature>
<comment type="caution">
    <text evidence="7">The sequence shown here is derived from an EMBL/GenBank/DDBJ whole genome shotgun (WGS) entry which is preliminary data.</text>
</comment>
<dbReference type="Pfam" id="PF02518">
    <property type="entry name" value="HATPase_c"/>
    <property type="match status" value="1"/>
</dbReference>
<dbReference type="SUPFAM" id="SSF47226">
    <property type="entry name" value="Histidine-containing phosphotransfer domain, HPT domain"/>
    <property type="match status" value="1"/>
</dbReference>
<gene>
    <name evidence="7" type="ORF">M8523_35800</name>
</gene>
<evidence type="ECO:0000256" key="1">
    <source>
        <dbReference type="ARBA" id="ARBA00000085"/>
    </source>
</evidence>
<feature type="domain" description="Response regulatory" evidence="6">
    <location>
        <begin position="81"/>
        <end position="200"/>
    </location>
</feature>
<protein>
    <recommendedName>
        <fullName evidence="2">histidine kinase</fullName>
        <ecNumber evidence="2">2.7.13.3</ecNumber>
    </recommendedName>
</protein>